<dbReference type="SMART" id="SM00365">
    <property type="entry name" value="LRR_SD22"/>
    <property type="match status" value="6"/>
</dbReference>
<dbReference type="Gene3D" id="3.80.10.10">
    <property type="entry name" value="Ribonuclease Inhibitor"/>
    <property type="match status" value="4"/>
</dbReference>
<evidence type="ECO:0000256" key="11">
    <source>
        <dbReference type="ARBA" id="ARBA00022989"/>
    </source>
</evidence>
<dbReference type="EMBL" id="JAFEMO010000320">
    <property type="protein sequence ID" value="KAH7521028.1"/>
    <property type="molecule type" value="Genomic_DNA"/>
</dbReference>
<dbReference type="Pfam" id="PF07714">
    <property type="entry name" value="PK_Tyr_Ser-Thr"/>
    <property type="match status" value="1"/>
</dbReference>
<proteinExistence type="inferred from homology"/>
<dbReference type="PROSITE" id="PS00107">
    <property type="entry name" value="PROTEIN_KINASE_ATP"/>
    <property type="match status" value="1"/>
</dbReference>
<evidence type="ECO:0000256" key="9">
    <source>
        <dbReference type="ARBA" id="ARBA00022777"/>
    </source>
</evidence>
<comment type="subcellular location">
    <subcellularLocation>
        <location evidence="1">Membrane</location>
    </subcellularLocation>
</comment>
<dbReference type="InterPro" id="IPR011009">
    <property type="entry name" value="Kinase-like_dom_sf"/>
</dbReference>
<keyword evidence="10 13" id="KW-0067">ATP-binding</keyword>
<keyword evidence="12 14" id="KW-0472">Membrane</keyword>
<keyword evidence="7" id="KW-0677">Repeat</keyword>
<keyword evidence="18" id="KW-1185">Reference proteome</keyword>
<evidence type="ECO:0000256" key="15">
    <source>
        <dbReference type="SAM" id="SignalP"/>
    </source>
</evidence>
<evidence type="ECO:0000256" key="2">
    <source>
        <dbReference type="ARBA" id="ARBA00008684"/>
    </source>
</evidence>
<protein>
    <recommendedName>
        <fullName evidence="16">Protein kinase domain-containing protein</fullName>
    </recommendedName>
</protein>
<dbReference type="InterPro" id="IPR008271">
    <property type="entry name" value="Ser/Thr_kinase_AS"/>
</dbReference>
<dbReference type="PROSITE" id="PS00108">
    <property type="entry name" value="PROTEIN_KINASE_ST"/>
    <property type="match status" value="1"/>
</dbReference>
<organism evidence="17 18">
    <name type="scientific">Xanthoceras sorbifolium</name>
    <dbReference type="NCBI Taxonomy" id="99658"/>
    <lineage>
        <taxon>Eukaryota</taxon>
        <taxon>Viridiplantae</taxon>
        <taxon>Streptophyta</taxon>
        <taxon>Embryophyta</taxon>
        <taxon>Tracheophyta</taxon>
        <taxon>Spermatophyta</taxon>
        <taxon>Magnoliopsida</taxon>
        <taxon>eudicotyledons</taxon>
        <taxon>Gunneridae</taxon>
        <taxon>Pentapetalae</taxon>
        <taxon>rosids</taxon>
        <taxon>malvids</taxon>
        <taxon>Sapindales</taxon>
        <taxon>Sapindaceae</taxon>
        <taxon>Xanthoceroideae</taxon>
        <taxon>Xanthoceras</taxon>
    </lineage>
</organism>
<evidence type="ECO:0000256" key="5">
    <source>
        <dbReference type="ARBA" id="ARBA00022679"/>
    </source>
</evidence>
<dbReference type="Pfam" id="PF00560">
    <property type="entry name" value="LRR_1"/>
    <property type="match status" value="5"/>
</dbReference>
<dbReference type="InterPro" id="IPR013210">
    <property type="entry name" value="LRR_N_plant-typ"/>
</dbReference>
<reference evidence="17 18" key="1">
    <citation type="submission" date="2021-02" db="EMBL/GenBank/DDBJ databases">
        <title>Plant Genome Project.</title>
        <authorList>
            <person name="Zhang R.-G."/>
        </authorList>
    </citation>
    <scope>NUCLEOTIDE SEQUENCE [LARGE SCALE GENOMIC DNA]</scope>
    <source>
        <tissue evidence="17">Leaves</tissue>
    </source>
</reference>
<feature type="binding site" evidence="13">
    <location>
        <position position="855"/>
    </location>
    <ligand>
        <name>ATP</name>
        <dbReference type="ChEBI" id="CHEBI:30616"/>
    </ligand>
</feature>
<dbReference type="InterPro" id="IPR001611">
    <property type="entry name" value="Leu-rich_rpt"/>
</dbReference>
<evidence type="ECO:0000256" key="13">
    <source>
        <dbReference type="PROSITE-ProRule" id="PRU10141"/>
    </source>
</evidence>
<evidence type="ECO:0000256" key="3">
    <source>
        <dbReference type="ARBA" id="ARBA00022527"/>
    </source>
</evidence>
<keyword evidence="11 14" id="KW-1133">Transmembrane helix</keyword>
<dbReference type="SMART" id="SM00369">
    <property type="entry name" value="LRR_TYP"/>
    <property type="match status" value="13"/>
</dbReference>
<dbReference type="PRINTS" id="PR00019">
    <property type="entry name" value="LEURICHRPT"/>
</dbReference>
<dbReference type="Gene3D" id="3.30.200.20">
    <property type="entry name" value="Phosphorylase Kinase, domain 1"/>
    <property type="match status" value="1"/>
</dbReference>
<feature type="transmembrane region" description="Helical" evidence="14">
    <location>
        <begin position="765"/>
        <end position="786"/>
    </location>
</feature>
<dbReference type="Pfam" id="PF13855">
    <property type="entry name" value="LRR_8"/>
    <property type="match status" value="4"/>
</dbReference>
<name>A0ABQ8GY94_9ROSI</name>
<dbReference type="PANTHER" id="PTHR27008:SF398">
    <property type="entry name" value="PROTEIN KINASE DOMAIN-CONTAINING PROTEIN"/>
    <property type="match status" value="1"/>
</dbReference>
<accession>A0ABQ8GY94</accession>
<evidence type="ECO:0000256" key="8">
    <source>
        <dbReference type="ARBA" id="ARBA00022741"/>
    </source>
</evidence>
<dbReference type="InterPro" id="IPR003591">
    <property type="entry name" value="Leu-rich_rpt_typical-subtyp"/>
</dbReference>
<evidence type="ECO:0000256" key="12">
    <source>
        <dbReference type="ARBA" id="ARBA00023136"/>
    </source>
</evidence>
<dbReference type="Proteomes" id="UP000827721">
    <property type="component" value="Unassembled WGS sequence"/>
</dbReference>
<dbReference type="SUPFAM" id="SSF52047">
    <property type="entry name" value="RNI-like"/>
    <property type="match status" value="2"/>
</dbReference>
<evidence type="ECO:0000259" key="16">
    <source>
        <dbReference type="PROSITE" id="PS50011"/>
    </source>
</evidence>
<evidence type="ECO:0000256" key="6">
    <source>
        <dbReference type="ARBA" id="ARBA00022692"/>
    </source>
</evidence>
<evidence type="ECO:0000256" key="7">
    <source>
        <dbReference type="ARBA" id="ARBA00022737"/>
    </source>
</evidence>
<dbReference type="SMART" id="SM00220">
    <property type="entry name" value="S_TKc"/>
    <property type="match status" value="1"/>
</dbReference>
<evidence type="ECO:0000256" key="1">
    <source>
        <dbReference type="ARBA" id="ARBA00004370"/>
    </source>
</evidence>
<keyword evidence="15" id="KW-0732">Signal</keyword>
<evidence type="ECO:0000313" key="17">
    <source>
        <dbReference type="EMBL" id="KAH7521028.1"/>
    </source>
</evidence>
<evidence type="ECO:0000256" key="4">
    <source>
        <dbReference type="ARBA" id="ARBA00022614"/>
    </source>
</evidence>
<evidence type="ECO:0000256" key="10">
    <source>
        <dbReference type="ARBA" id="ARBA00022840"/>
    </source>
</evidence>
<feature type="chain" id="PRO_5047205688" description="Protein kinase domain-containing protein" evidence="15">
    <location>
        <begin position="25"/>
        <end position="1118"/>
    </location>
</feature>
<dbReference type="InterPro" id="IPR000719">
    <property type="entry name" value="Prot_kinase_dom"/>
</dbReference>
<evidence type="ECO:0000256" key="14">
    <source>
        <dbReference type="SAM" id="Phobius"/>
    </source>
</evidence>
<comment type="similarity">
    <text evidence="2">Belongs to the protein kinase superfamily. Ser/Thr protein kinase family.</text>
</comment>
<keyword evidence="4" id="KW-0433">Leucine-rich repeat</keyword>
<sequence>METNQSFSLVLLFFLLHFITSCSSLSTKNIVTDGEALLVLKARITHDPNNLLASNWSTSSSVCNWIGVTCGVRHRRVTRLDISSFGLAGTIPPQLGNLSFLAVLNISNNSFYSSIPDEFSHLRRLLYIDLHHNQLSGTVPSSIFNISLLREVRLKGNQLSSFANMSGGGPNNLTYLSLTANMFEGEIPSFILKFKQLQILGLANNSFKGGIPKEIGNLTKLKELYISNNKLQGEIPQELGNLAELETLRLSANVLTGHIPSLIFNISSLLRIQFSNNSLTGTIPSNLWKCRELIHVSLGNNQFKAGRIPREIGNLTSLKYLSLRYNNLIGGIPNEIGSIPNLEDLELIFNNLDGHVPPTIFNISTLKWLSLAGNKLSGSLPSSIGLGIPNIEVFSAGKNYFSGSFPNFITNASQLYFLEMGFNLFSGFIPSTIGNGLTSLQWLSLGANNFTSTTTDLSFLTSLTNCKNLILASFSANPLNGFLPTSIGNLSNSLERIYLDSCNIGGNIPQEIGNLKNLLVLELSGNELTGSIPVTLGNLKQLQGLSLELNKLEGSIPNDLCHSDKLVELQLGNNKLSGAIPPCLGNMTTLRTLSLSSNGLSSVIPPSLWNLKDILHINLSSNSLIGTLPLAFGNLKVLVDVDLSRNYLTGEIPTTIGGLQNLQNLSLGYNSLQGSIPESFGGLISLEFLDLSNNNLSGVIPKSFEALSYLKYLNLSFNQLEGKIPTEGPFSNFSAKSFIMNHALCGLPRLQVPPCKTNTHPKSRITVVLAIALPLTLIVSVTLIIVMREYRKRRSSQLASNNDVDVLQRAIWRRISYQELFRATEGFSESNLLGRGGFGSVFRGKLLDGMEIAVKVFHVQMERAIRSFDVECEVLSGIRHRNLVKIISSCTNEDMKALVLEYMPNGSLAKYLYSNEFFLDILQRLNILIDVALGLEYLHFGYSIPIVHCDIKPSNVLLDQDMVGHLSDFGIAKLLGEDESMTQTQTLATVGYMAPEYGREGRVSRECDVYSYGIVLMETFTKKKPTDEIFTEEMSLRHWISDSFNRSIMEVVDNDLLRMEDAYFLIREQCVSSILSLAMDCTTDLPEDRINIRNVVNRLVQIRATFSLSTRGRHLRVR</sequence>
<keyword evidence="8 13" id="KW-0547">Nucleotide-binding</keyword>
<dbReference type="PANTHER" id="PTHR27008">
    <property type="entry name" value="OS04G0122200 PROTEIN"/>
    <property type="match status" value="1"/>
</dbReference>
<comment type="caution">
    <text evidence="17">The sequence shown here is derived from an EMBL/GenBank/DDBJ whole genome shotgun (WGS) entry which is preliminary data.</text>
</comment>
<dbReference type="Gene3D" id="1.10.510.10">
    <property type="entry name" value="Transferase(Phosphotransferase) domain 1"/>
    <property type="match status" value="1"/>
</dbReference>
<evidence type="ECO:0000313" key="18">
    <source>
        <dbReference type="Proteomes" id="UP000827721"/>
    </source>
</evidence>
<dbReference type="InterPro" id="IPR051809">
    <property type="entry name" value="Plant_receptor-like_S/T_kinase"/>
</dbReference>
<dbReference type="PROSITE" id="PS50011">
    <property type="entry name" value="PROTEIN_KINASE_DOM"/>
    <property type="match status" value="1"/>
</dbReference>
<dbReference type="InterPro" id="IPR017441">
    <property type="entry name" value="Protein_kinase_ATP_BS"/>
</dbReference>
<keyword evidence="5" id="KW-0808">Transferase</keyword>
<dbReference type="InterPro" id="IPR001245">
    <property type="entry name" value="Ser-Thr/Tyr_kinase_cat_dom"/>
</dbReference>
<keyword evidence="3" id="KW-0723">Serine/threonine-protein kinase</keyword>
<dbReference type="SUPFAM" id="SSF56112">
    <property type="entry name" value="Protein kinase-like (PK-like)"/>
    <property type="match status" value="1"/>
</dbReference>
<feature type="domain" description="Protein kinase" evidence="16">
    <location>
        <begin position="827"/>
        <end position="1106"/>
    </location>
</feature>
<keyword evidence="9" id="KW-0418">Kinase</keyword>
<keyword evidence="6 14" id="KW-0812">Transmembrane</keyword>
<dbReference type="PROSITE" id="PS51450">
    <property type="entry name" value="LRR"/>
    <property type="match status" value="1"/>
</dbReference>
<gene>
    <name evidence="17" type="ORF">JRO89_XSUnG0127900</name>
</gene>
<dbReference type="InterPro" id="IPR032675">
    <property type="entry name" value="LRR_dom_sf"/>
</dbReference>
<feature type="signal peptide" evidence="15">
    <location>
        <begin position="1"/>
        <end position="24"/>
    </location>
</feature>
<dbReference type="Pfam" id="PF08263">
    <property type="entry name" value="LRRNT_2"/>
    <property type="match status" value="1"/>
</dbReference>